<dbReference type="SUPFAM" id="SSF52402">
    <property type="entry name" value="Adenine nucleotide alpha hydrolases-like"/>
    <property type="match status" value="1"/>
</dbReference>
<gene>
    <name evidence="4" type="ORF">AB0C36_37895</name>
</gene>
<dbReference type="InterPro" id="IPR006016">
    <property type="entry name" value="UspA"/>
</dbReference>
<evidence type="ECO:0000313" key="4">
    <source>
        <dbReference type="EMBL" id="MEU8139258.1"/>
    </source>
</evidence>
<keyword evidence="2" id="KW-0963">Cytoplasm</keyword>
<dbReference type="Pfam" id="PF00582">
    <property type="entry name" value="Usp"/>
    <property type="match status" value="1"/>
</dbReference>
<dbReference type="Proteomes" id="UP001551482">
    <property type="component" value="Unassembled WGS sequence"/>
</dbReference>
<comment type="similarity">
    <text evidence="1 2">Belongs to the universal stress protein A family.</text>
</comment>
<dbReference type="InterPro" id="IPR006015">
    <property type="entry name" value="Universal_stress_UspA"/>
</dbReference>
<dbReference type="EMBL" id="JBEZFP010000163">
    <property type="protein sequence ID" value="MEU8139258.1"/>
    <property type="molecule type" value="Genomic_DNA"/>
</dbReference>
<dbReference type="Gene3D" id="3.40.50.620">
    <property type="entry name" value="HUPs"/>
    <property type="match status" value="1"/>
</dbReference>
<dbReference type="PIRSF" id="PIRSF006276">
    <property type="entry name" value="UspA"/>
    <property type="match status" value="1"/>
</dbReference>
<reference evidence="4 5" key="1">
    <citation type="submission" date="2024-06" db="EMBL/GenBank/DDBJ databases">
        <title>The Natural Products Discovery Center: Release of the First 8490 Sequenced Strains for Exploring Actinobacteria Biosynthetic Diversity.</title>
        <authorList>
            <person name="Kalkreuter E."/>
            <person name="Kautsar S.A."/>
            <person name="Yang D."/>
            <person name="Bader C.D."/>
            <person name="Teijaro C.N."/>
            <person name="Fluegel L."/>
            <person name="Davis C.M."/>
            <person name="Simpson J.R."/>
            <person name="Lauterbach L."/>
            <person name="Steele A.D."/>
            <person name="Gui C."/>
            <person name="Meng S."/>
            <person name="Li G."/>
            <person name="Viehrig K."/>
            <person name="Ye F."/>
            <person name="Su P."/>
            <person name="Kiefer A.F."/>
            <person name="Nichols A."/>
            <person name="Cepeda A.J."/>
            <person name="Yan W."/>
            <person name="Fan B."/>
            <person name="Jiang Y."/>
            <person name="Adhikari A."/>
            <person name="Zheng C.-J."/>
            <person name="Schuster L."/>
            <person name="Cowan T.M."/>
            <person name="Smanski M.J."/>
            <person name="Chevrette M.G."/>
            <person name="De Carvalho L.P.S."/>
            <person name="Shen B."/>
        </authorList>
    </citation>
    <scope>NUCLEOTIDE SEQUENCE [LARGE SCALE GENOMIC DNA]</scope>
    <source>
        <strain evidence="4 5">NPDC048946</strain>
    </source>
</reference>
<dbReference type="RefSeq" id="WP_358363229.1">
    <property type="nucleotide sequence ID" value="NZ_JBEZFP010000163.1"/>
</dbReference>
<organism evidence="4 5">
    <name type="scientific">Streptodolium elevatio</name>
    <dbReference type="NCBI Taxonomy" id="3157996"/>
    <lineage>
        <taxon>Bacteria</taxon>
        <taxon>Bacillati</taxon>
        <taxon>Actinomycetota</taxon>
        <taxon>Actinomycetes</taxon>
        <taxon>Kitasatosporales</taxon>
        <taxon>Streptomycetaceae</taxon>
        <taxon>Streptodolium</taxon>
    </lineage>
</organism>
<comment type="subcellular location">
    <subcellularLocation>
        <location evidence="2">Cytoplasm</location>
    </subcellularLocation>
</comment>
<dbReference type="PANTHER" id="PTHR46268">
    <property type="entry name" value="STRESS RESPONSE PROTEIN NHAX"/>
    <property type="match status" value="1"/>
</dbReference>
<evidence type="ECO:0000313" key="5">
    <source>
        <dbReference type="Proteomes" id="UP001551482"/>
    </source>
</evidence>
<dbReference type="CDD" id="cd00293">
    <property type="entry name" value="USP-like"/>
    <property type="match status" value="1"/>
</dbReference>
<name>A0ABV3DU25_9ACTN</name>
<dbReference type="PRINTS" id="PR01438">
    <property type="entry name" value="UNVRSLSTRESS"/>
</dbReference>
<proteinExistence type="inferred from homology"/>
<evidence type="ECO:0000256" key="1">
    <source>
        <dbReference type="ARBA" id="ARBA00008791"/>
    </source>
</evidence>
<keyword evidence="5" id="KW-1185">Reference proteome</keyword>
<sequence length="143" mass="14803">MYERILVAVDSTPETADVLAAAAGLAKPLDAKVRVLHVQAVDVIDGGGGVGGVVEEEDSDAAKKTVTDAVDILRAAGVGTVEGWTGETLRSDVPNAVLDQVKDYGADLLVLGARRHHGMARLFLGSVSDAVVHRSPCPVLLVP</sequence>
<accession>A0ABV3DU25</accession>
<dbReference type="InterPro" id="IPR014729">
    <property type="entry name" value="Rossmann-like_a/b/a_fold"/>
</dbReference>
<dbReference type="PANTHER" id="PTHR46268:SF6">
    <property type="entry name" value="UNIVERSAL STRESS PROTEIN UP12"/>
    <property type="match status" value="1"/>
</dbReference>
<protein>
    <recommendedName>
        <fullName evidence="2">Universal stress protein</fullName>
    </recommendedName>
</protein>
<comment type="caution">
    <text evidence="4">The sequence shown here is derived from an EMBL/GenBank/DDBJ whole genome shotgun (WGS) entry which is preliminary data.</text>
</comment>
<feature type="domain" description="UspA" evidence="3">
    <location>
        <begin position="1"/>
        <end position="143"/>
    </location>
</feature>
<evidence type="ECO:0000259" key="3">
    <source>
        <dbReference type="Pfam" id="PF00582"/>
    </source>
</evidence>
<evidence type="ECO:0000256" key="2">
    <source>
        <dbReference type="PIRNR" id="PIRNR006276"/>
    </source>
</evidence>